<dbReference type="PROSITE" id="PS51257">
    <property type="entry name" value="PROKAR_LIPOPROTEIN"/>
    <property type="match status" value="1"/>
</dbReference>
<dbReference type="Proteomes" id="UP000075420">
    <property type="component" value="Unassembled WGS sequence"/>
</dbReference>
<accession>A0A150PN71</accession>
<dbReference type="AlphaFoldDB" id="A0A150PN71"/>
<sequence>MKSWVFAAFLISGCALVACGDNSTDPPSNGSTSSGSTGSAGSGGNGGGGGGGNGGGGNGGSGGEAGASATSSSSTGIPTCDDTEDTCGRDTNTGCYKCAADGPCNDIIDACVKDAACFKLVRCLDRCPDAEDPAACTETCRTENADVVEAYDAIAKCTICQECPESCGAAEEPLCQQ</sequence>
<feature type="chain" id="PRO_5007566044" description="Secreted protein" evidence="2">
    <location>
        <begin position="18"/>
        <end position="177"/>
    </location>
</feature>
<feature type="compositionally biased region" description="Low complexity" evidence="1">
    <location>
        <begin position="66"/>
        <end position="76"/>
    </location>
</feature>
<evidence type="ECO:0000256" key="2">
    <source>
        <dbReference type="SAM" id="SignalP"/>
    </source>
</evidence>
<feature type="compositionally biased region" description="Low complexity" evidence="1">
    <location>
        <begin position="28"/>
        <end position="37"/>
    </location>
</feature>
<name>A0A150PN71_SORCE</name>
<reference evidence="3 4" key="1">
    <citation type="submission" date="2014-02" db="EMBL/GenBank/DDBJ databases">
        <title>The small core and large imbalanced accessory genome model reveals a collaborative survival strategy of Sorangium cellulosum strains in nature.</title>
        <authorList>
            <person name="Han K."/>
            <person name="Peng R."/>
            <person name="Blom J."/>
            <person name="Li Y.-Z."/>
        </authorList>
    </citation>
    <scope>NUCLEOTIDE SEQUENCE [LARGE SCALE GENOMIC DNA]</scope>
    <source>
        <strain evidence="3 4">So0157-25</strain>
    </source>
</reference>
<feature type="compositionally biased region" description="Gly residues" evidence="1">
    <location>
        <begin position="38"/>
        <end position="65"/>
    </location>
</feature>
<organism evidence="3 4">
    <name type="scientific">Sorangium cellulosum</name>
    <name type="common">Polyangium cellulosum</name>
    <dbReference type="NCBI Taxonomy" id="56"/>
    <lineage>
        <taxon>Bacteria</taxon>
        <taxon>Pseudomonadati</taxon>
        <taxon>Myxococcota</taxon>
        <taxon>Polyangia</taxon>
        <taxon>Polyangiales</taxon>
        <taxon>Polyangiaceae</taxon>
        <taxon>Sorangium</taxon>
    </lineage>
</organism>
<comment type="caution">
    <text evidence="3">The sequence shown here is derived from an EMBL/GenBank/DDBJ whole genome shotgun (WGS) entry which is preliminary data.</text>
</comment>
<feature type="region of interest" description="Disordered" evidence="1">
    <location>
        <begin position="25"/>
        <end position="81"/>
    </location>
</feature>
<evidence type="ECO:0000313" key="4">
    <source>
        <dbReference type="Proteomes" id="UP000075420"/>
    </source>
</evidence>
<gene>
    <name evidence="3" type="ORF">BE08_04975</name>
</gene>
<dbReference type="EMBL" id="JELY01001023">
    <property type="protein sequence ID" value="KYF57187.1"/>
    <property type="molecule type" value="Genomic_DNA"/>
</dbReference>
<feature type="signal peptide" evidence="2">
    <location>
        <begin position="1"/>
        <end position="17"/>
    </location>
</feature>
<evidence type="ECO:0000313" key="3">
    <source>
        <dbReference type="EMBL" id="KYF57187.1"/>
    </source>
</evidence>
<proteinExistence type="predicted"/>
<protein>
    <recommendedName>
        <fullName evidence="5">Secreted protein</fullName>
    </recommendedName>
</protein>
<evidence type="ECO:0008006" key="5">
    <source>
        <dbReference type="Google" id="ProtNLM"/>
    </source>
</evidence>
<keyword evidence="2" id="KW-0732">Signal</keyword>
<evidence type="ECO:0000256" key="1">
    <source>
        <dbReference type="SAM" id="MobiDB-lite"/>
    </source>
</evidence>